<accession>A0A0B2X779</accession>
<protein>
    <submittedName>
        <fullName evidence="9">Alpha subunit of GDP-forming succinate-CoA ligase</fullName>
    </submittedName>
</protein>
<dbReference type="EMBL" id="ADNJ02000011">
    <property type="protein sequence ID" value="KHO10758.1"/>
    <property type="molecule type" value="Genomic_DNA"/>
</dbReference>
<evidence type="ECO:0000256" key="2">
    <source>
        <dbReference type="ARBA" id="ARBA00022692"/>
    </source>
</evidence>
<dbReference type="HOGENOM" id="CLU_105974_0_0_1"/>
<keyword evidence="10" id="KW-1185">Reference proteome</keyword>
<dbReference type="InterPro" id="IPR013901">
    <property type="entry name" value="Anthrone_oxy"/>
</dbReference>
<keyword evidence="5" id="KW-0503">Monooxygenase</keyword>
<evidence type="ECO:0000256" key="7">
    <source>
        <dbReference type="ARBA" id="ARBA00034313"/>
    </source>
</evidence>
<proteinExistence type="inferred from homology"/>
<evidence type="ECO:0000256" key="8">
    <source>
        <dbReference type="SAM" id="Phobius"/>
    </source>
</evidence>
<evidence type="ECO:0000313" key="9">
    <source>
        <dbReference type="EMBL" id="KHO10758.1"/>
    </source>
</evidence>
<dbReference type="PANTHER" id="PTHR35042">
    <property type="entry name" value="ANTHRONE OXYGENASE ENCC"/>
    <property type="match status" value="1"/>
</dbReference>
<keyword evidence="6 8" id="KW-0472">Membrane</keyword>
<comment type="subcellular location">
    <subcellularLocation>
        <location evidence="1">Membrane</location>
        <topology evidence="1">Multi-pass membrane protein</topology>
    </subcellularLocation>
</comment>
<dbReference type="RefSeq" id="XP_011410821.1">
    <property type="nucleotide sequence ID" value="XM_011412519.1"/>
</dbReference>
<organism evidence="9 10">
    <name type="scientific">Metarhizium robertsii (strain ARSEF 23 / ATCC MYA-3075)</name>
    <name type="common">Metarhizium anisopliae (strain ARSEF 23)</name>
    <dbReference type="NCBI Taxonomy" id="655844"/>
    <lineage>
        <taxon>Eukaryota</taxon>
        <taxon>Fungi</taxon>
        <taxon>Dikarya</taxon>
        <taxon>Ascomycota</taxon>
        <taxon>Pezizomycotina</taxon>
        <taxon>Sordariomycetes</taxon>
        <taxon>Hypocreomycetidae</taxon>
        <taxon>Hypocreales</taxon>
        <taxon>Clavicipitaceae</taxon>
        <taxon>Metarhizium</taxon>
    </lineage>
</organism>
<reference evidence="9 10" key="2">
    <citation type="journal article" date="2014" name="Proc. Natl. Acad. Sci. U.S.A.">
        <title>Trajectory and genomic determinants of fungal-pathogen speciation and host adaptation.</title>
        <authorList>
            <person name="Hu X."/>
            <person name="Xiao G."/>
            <person name="Zheng P."/>
            <person name="Shang Y."/>
            <person name="Su Y."/>
            <person name="Zhang X."/>
            <person name="Liu X."/>
            <person name="Zhan S."/>
            <person name="St Leger R.J."/>
            <person name="Wang C."/>
        </authorList>
    </citation>
    <scope>GENOME REANNOTATION</scope>
    <source>
        <strain evidence="10">ARSEF 23 / ATCC MYA-3075</strain>
    </source>
</reference>
<dbReference type="Proteomes" id="UP000002498">
    <property type="component" value="Unassembled WGS sequence"/>
</dbReference>
<evidence type="ECO:0000256" key="5">
    <source>
        <dbReference type="ARBA" id="ARBA00023033"/>
    </source>
</evidence>
<dbReference type="OrthoDB" id="5954308at2759"/>
<keyword evidence="2 8" id="KW-0812">Transmembrane</keyword>
<evidence type="ECO:0000256" key="3">
    <source>
        <dbReference type="ARBA" id="ARBA00022989"/>
    </source>
</evidence>
<dbReference type="Pfam" id="PF08592">
    <property type="entry name" value="Anthrone_oxy"/>
    <property type="match status" value="1"/>
</dbReference>
<evidence type="ECO:0000256" key="4">
    <source>
        <dbReference type="ARBA" id="ARBA00023002"/>
    </source>
</evidence>
<evidence type="ECO:0000313" key="10">
    <source>
        <dbReference type="Proteomes" id="UP000002498"/>
    </source>
</evidence>
<sequence length="159" mass="17484">MSGTIAPVTAVITGSFLSGAMMSLTFITVPVFFDTTVDEVLLVNQWRRMYHYGHQIMPVLAIGTFALYAVTCIKYHAAKRPYGIFALAAAATVIMIPFTWFIMASTNNRLFQLEAASKMRSPTVEVTGVAELLVTWNWLHFTRSLLPLSGAVLGTLGTF</sequence>
<dbReference type="GO" id="GO:0016874">
    <property type="term" value="F:ligase activity"/>
    <property type="evidence" value="ECO:0007669"/>
    <property type="project" value="UniProtKB-KW"/>
</dbReference>
<dbReference type="GO" id="GO:0004497">
    <property type="term" value="F:monooxygenase activity"/>
    <property type="evidence" value="ECO:0007669"/>
    <property type="project" value="UniProtKB-KW"/>
</dbReference>
<dbReference type="AlphaFoldDB" id="A0A0B2X779"/>
<keyword evidence="3 8" id="KW-1133">Transmembrane helix</keyword>
<comment type="caution">
    <text evidence="9">The sequence shown here is derived from an EMBL/GenBank/DDBJ whole genome shotgun (WGS) entry which is preliminary data.</text>
</comment>
<dbReference type="GeneID" id="23633052"/>
<feature type="transmembrane region" description="Helical" evidence="8">
    <location>
        <begin position="52"/>
        <end position="70"/>
    </location>
</feature>
<dbReference type="KEGG" id="maj:MAA_11604"/>
<dbReference type="GO" id="GO:0016020">
    <property type="term" value="C:membrane"/>
    <property type="evidence" value="ECO:0007669"/>
    <property type="project" value="UniProtKB-SubCell"/>
</dbReference>
<feature type="transmembrane region" description="Helical" evidence="8">
    <location>
        <begin position="82"/>
        <end position="103"/>
    </location>
</feature>
<keyword evidence="4" id="KW-0560">Oxidoreductase</keyword>
<feature type="transmembrane region" description="Helical" evidence="8">
    <location>
        <begin position="7"/>
        <end position="32"/>
    </location>
</feature>
<name>A0A0B2X779_METRA</name>
<reference evidence="9 10" key="1">
    <citation type="journal article" date="2011" name="PLoS Genet.">
        <title>Genome sequencing and comparative transcriptomics of the model entomopathogenic fungi Metarhizium anisopliae and M. acridum.</title>
        <authorList>
            <person name="Gao Q."/>
            <person name="Jin K."/>
            <person name="Ying S.H."/>
            <person name="Zhang Y."/>
            <person name="Xiao G."/>
            <person name="Shang Y."/>
            <person name="Duan Z."/>
            <person name="Hu X."/>
            <person name="Xie X.Q."/>
            <person name="Zhou G."/>
            <person name="Peng G."/>
            <person name="Luo Z."/>
            <person name="Huang W."/>
            <person name="Wang B."/>
            <person name="Fang W."/>
            <person name="Wang S."/>
            <person name="Zhong Y."/>
            <person name="Ma L.J."/>
            <person name="St Leger R.J."/>
            <person name="Zhao G.P."/>
            <person name="Pei Y."/>
            <person name="Feng M.G."/>
            <person name="Xia Y."/>
            <person name="Wang C."/>
        </authorList>
    </citation>
    <scope>NUCLEOTIDE SEQUENCE [LARGE SCALE GENOMIC DNA]</scope>
    <source>
        <strain evidence="10">ARSEF 23 / ATCC MYA-3075</strain>
    </source>
</reference>
<evidence type="ECO:0000256" key="6">
    <source>
        <dbReference type="ARBA" id="ARBA00023136"/>
    </source>
</evidence>
<keyword evidence="9" id="KW-0436">Ligase</keyword>
<comment type="similarity">
    <text evidence="7">Belongs to the anthrone oxygenase family.</text>
</comment>
<dbReference type="PANTHER" id="PTHR35042:SF3">
    <property type="entry name" value="ANTHRONE OXYGENASE-RELATED"/>
    <property type="match status" value="1"/>
</dbReference>
<evidence type="ECO:0000256" key="1">
    <source>
        <dbReference type="ARBA" id="ARBA00004141"/>
    </source>
</evidence>
<gene>
    <name evidence="9" type="ORF">MAA_11604</name>
</gene>